<feature type="transmembrane region" description="Helical" evidence="1">
    <location>
        <begin position="347"/>
        <end position="369"/>
    </location>
</feature>
<sequence>MILLAVSAATTLPLALLAGASGVLTPAAAAHVAFAIGIVPLVFGAMLHFVPVLTRSGSPQRWIGRLPFLAQAAGLVVVLALQGILPRGWLHPAATIDAAIAVVLVVWMRRRSRRALGSPHPGWRWYAASLLVLVAALAVVPPLAAGIAPLALRNLHLHLNTLGFIGLAALGTLPVLLPTALGQPDPQAAPWLRRRLPVAVAGVLLLALGAALAWPLALVGAAFLGVTAGGLLAHWLRSFGWRALAADGATAPLAAALAVFALLQLAGAAHGLQVGSGYRMVAAFAAGFLLPLVTGALSQLLPVWRWPGPKTPARDEMRRRLVRCGRLRALLLPAAGLAFAADQAAPGVALAAAGLLLFFVDLASALRVARQPR</sequence>
<dbReference type="KEGG" id="ares:IWH25_10315"/>
<keyword evidence="1" id="KW-0812">Transmembrane</keyword>
<feature type="transmembrane region" description="Helical" evidence="1">
    <location>
        <begin position="66"/>
        <end position="84"/>
    </location>
</feature>
<evidence type="ECO:0000256" key="1">
    <source>
        <dbReference type="SAM" id="Phobius"/>
    </source>
</evidence>
<protein>
    <submittedName>
        <fullName evidence="2">Uncharacterized protein</fullName>
    </submittedName>
</protein>
<feature type="transmembrane region" description="Helical" evidence="1">
    <location>
        <begin position="248"/>
        <end position="269"/>
    </location>
</feature>
<feature type="transmembrane region" description="Helical" evidence="1">
    <location>
        <begin position="157"/>
        <end position="176"/>
    </location>
</feature>
<feature type="transmembrane region" description="Helical" evidence="1">
    <location>
        <begin position="220"/>
        <end position="236"/>
    </location>
</feature>
<gene>
    <name evidence="2" type="ORF">IWH25_10315</name>
</gene>
<dbReference type="RefSeq" id="WP_203385722.1">
    <property type="nucleotide sequence ID" value="NZ_CP064781.1"/>
</dbReference>
<dbReference type="Proteomes" id="UP000663444">
    <property type="component" value="Chromosome"/>
</dbReference>
<name>A0A974PVY7_9RHOO</name>
<feature type="transmembrane region" description="Helical" evidence="1">
    <location>
        <begin position="281"/>
        <end position="304"/>
    </location>
</feature>
<dbReference type="EMBL" id="CP064781">
    <property type="protein sequence ID" value="QRJ62194.1"/>
    <property type="molecule type" value="Genomic_DNA"/>
</dbReference>
<feature type="transmembrane region" description="Helical" evidence="1">
    <location>
        <begin position="196"/>
        <end position="214"/>
    </location>
</feature>
<evidence type="ECO:0000313" key="2">
    <source>
        <dbReference type="EMBL" id="QRJ62194.1"/>
    </source>
</evidence>
<evidence type="ECO:0000313" key="3">
    <source>
        <dbReference type="Proteomes" id="UP000663444"/>
    </source>
</evidence>
<feature type="transmembrane region" description="Helical" evidence="1">
    <location>
        <begin position="90"/>
        <end position="107"/>
    </location>
</feature>
<proteinExistence type="predicted"/>
<keyword evidence="3" id="KW-1185">Reference proteome</keyword>
<accession>A0A974PVY7</accession>
<keyword evidence="1" id="KW-1133">Transmembrane helix</keyword>
<reference evidence="2" key="1">
    <citation type="submission" date="2020-11" db="EMBL/GenBank/DDBJ databases">
        <title>Azospira restricta DSM 18626 genome sequence.</title>
        <authorList>
            <person name="Moe W.M."/>
        </authorList>
    </citation>
    <scope>NUCLEOTIDE SEQUENCE</scope>
    <source>
        <strain evidence="2">DSM 18626</strain>
    </source>
</reference>
<organism evidence="2 3">
    <name type="scientific">Azospira restricta</name>
    <dbReference type="NCBI Taxonomy" id="404405"/>
    <lineage>
        <taxon>Bacteria</taxon>
        <taxon>Pseudomonadati</taxon>
        <taxon>Pseudomonadota</taxon>
        <taxon>Betaproteobacteria</taxon>
        <taxon>Rhodocyclales</taxon>
        <taxon>Rhodocyclaceae</taxon>
        <taxon>Azospira</taxon>
    </lineage>
</organism>
<feature type="transmembrane region" description="Helical" evidence="1">
    <location>
        <begin position="128"/>
        <end position="151"/>
    </location>
</feature>
<feature type="transmembrane region" description="Helical" evidence="1">
    <location>
        <begin position="325"/>
        <end position="341"/>
    </location>
</feature>
<feature type="transmembrane region" description="Helical" evidence="1">
    <location>
        <begin position="32"/>
        <end position="54"/>
    </location>
</feature>
<dbReference type="AlphaFoldDB" id="A0A974PVY7"/>
<keyword evidence="1" id="KW-0472">Membrane</keyword>